<dbReference type="Proteomes" id="UP000032522">
    <property type="component" value="Unassembled WGS sequence"/>
</dbReference>
<accession>A0A0D8BQT6</accession>
<comment type="pathway">
    <text evidence="3">Glycolipid metabolism; diglucosyl-diacylglycerol biosynthesis.</text>
</comment>
<dbReference type="InterPro" id="IPR005845">
    <property type="entry name" value="A-D-PHexomutase_a/b/a-II"/>
</dbReference>
<evidence type="ECO:0000256" key="1">
    <source>
        <dbReference type="ARBA" id="ARBA00000443"/>
    </source>
</evidence>
<dbReference type="GO" id="GO:0000287">
    <property type="term" value="F:magnesium ion binding"/>
    <property type="evidence" value="ECO:0007669"/>
    <property type="project" value="InterPro"/>
</dbReference>
<dbReference type="PROSITE" id="PS00710">
    <property type="entry name" value="PGM_PMM"/>
    <property type="match status" value="1"/>
</dbReference>
<evidence type="ECO:0000256" key="15">
    <source>
        <dbReference type="RuleBase" id="RU004326"/>
    </source>
</evidence>
<comment type="cofactor">
    <cofactor evidence="2">
        <name>Mg(2+)</name>
        <dbReference type="ChEBI" id="CHEBI:18420"/>
    </cofactor>
</comment>
<dbReference type="Pfam" id="PF02880">
    <property type="entry name" value="PGM_PMM_III"/>
    <property type="match status" value="1"/>
</dbReference>
<evidence type="ECO:0000256" key="11">
    <source>
        <dbReference type="ARBA" id="ARBA00023235"/>
    </source>
</evidence>
<evidence type="ECO:0000256" key="4">
    <source>
        <dbReference type="ARBA" id="ARBA00005189"/>
    </source>
</evidence>
<keyword evidence="8" id="KW-0597">Phosphoprotein</keyword>
<keyword evidence="7" id="KW-0313">Glucose metabolism</keyword>
<dbReference type="EC" id="5.4.2.2" evidence="6"/>
<evidence type="ECO:0000256" key="9">
    <source>
        <dbReference type="ARBA" id="ARBA00022723"/>
    </source>
</evidence>
<evidence type="ECO:0000256" key="14">
    <source>
        <dbReference type="ARBA" id="ARBA00041467"/>
    </source>
</evidence>
<dbReference type="InterPro" id="IPR036900">
    <property type="entry name" value="A-D-PHexomutase_C_sf"/>
</dbReference>
<evidence type="ECO:0000259" key="17">
    <source>
        <dbReference type="Pfam" id="PF02878"/>
    </source>
</evidence>
<comment type="catalytic activity">
    <reaction evidence="1">
        <text>alpha-D-glucose 1-phosphate = alpha-D-glucose 6-phosphate</text>
        <dbReference type="Rhea" id="RHEA:23536"/>
        <dbReference type="ChEBI" id="CHEBI:58225"/>
        <dbReference type="ChEBI" id="CHEBI:58601"/>
        <dbReference type="EC" id="5.4.2.2"/>
    </reaction>
</comment>
<dbReference type="GO" id="GO:0006166">
    <property type="term" value="P:purine ribonucleoside salvage"/>
    <property type="evidence" value="ECO:0007669"/>
    <property type="project" value="TreeGrafter"/>
</dbReference>
<evidence type="ECO:0000256" key="12">
    <source>
        <dbReference type="ARBA" id="ARBA00039995"/>
    </source>
</evidence>
<keyword evidence="9 15" id="KW-0479">Metal-binding</keyword>
<comment type="pathway">
    <text evidence="4">Lipid metabolism.</text>
</comment>
<dbReference type="Pfam" id="PF02878">
    <property type="entry name" value="PGM_PMM_I"/>
    <property type="match status" value="1"/>
</dbReference>
<dbReference type="SUPFAM" id="SSF53738">
    <property type="entry name" value="Phosphoglucomutase, first 3 domains"/>
    <property type="match status" value="3"/>
</dbReference>
<evidence type="ECO:0000313" key="20">
    <source>
        <dbReference type="EMBL" id="KJE25742.1"/>
    </source>
</evidence>
<evidence type="ECO:0000259" key="16">
    <source>
        <dbReference type="Pfam" id="PF00408"/>
    </source>
</evidence>
<dbReference type="GO" id="GO:0004614">
    <property type="term" value="F:phosphoglucomutase activity"/>
    <property type="evidence" value="ECO:0007669"/>
    <property type="project" value="UniProtKB-EC"/>
</dbReference>
<dbReference type="GO" id="GO:0006006">
    <property type="term" value="P:glucose metabolic process"/>
    <property type="evidence" value="ECO:0007669"/>
    <property type="project" value="UniProtKB-KW"/>
</dbReference>
<dbReference type="GO" id="GO:0008973">
    <property type="term" value="F:phosphopentomutase activity"/>
    <property type="evidence" value="ECO:0007669"/>
    <property type="project" value="TreeGrafter"/>
</dbReference>
<evidence type="ECO:0000313" key="21">
    <source>
        <dbReference type="Proteomes" id="UP000032522"/>
    </source>
</evidence>
<keyword evidence="11 20" id="KW-0413">Isomerase</keyword>
<evidence type="ECO:0000256" key="3">
    <source>
        <dbReference type="ARBA" id="ARBA00005164"/>
    </source>
</evidence>
<dbReference type="SUPFAM" id="SSF55957">
    <property type="entry name" value="Phosphoglucomutase, C-terminal domain"/>
    <property type="match status" value="1"/>
</dbReference>
<comment type="caution">
    <text evidence="20">The sequence shown here is derived from an EMBL/GenBank/DDBJ whole genome shotgun (WGS) entry which is preliminary data.</text>
</comment>
<dbReference type="InterPro" id="IPR016066">
    <property type="entry name" value="A-D-PHexomutase_CS"/>
</dbReference>
<comment type="similarity">
    <text evidence="5 15">Belongs to the phosphohexose mutase family.</text>
</comment>
<dbReference type="AlphaFoldDB" id="A0A0D8BQT6"/>
<evidence type="ECO:0000256" key="13">
    <source>
        <dbReference type="ARBA" id="ARBA00041398"/>
    </source>
</evidence>
<protein>
    <recommendedName>
        <fullName evidence="12">Phosphoglucomutase</fullName>
        <ecNumber evidence="6">5.4.2.2</ecNumber>
    </recommendedName>
    <alternativeName>
        <fullName evidence="14">Alpha-phosphoglucomutase</fullName>
    </alternativeName>
    <alternativeName>
        <fullName evidence="13">Glucose phosphomutase</fullName>
    </alternativeName>
</protein>
<evidence type="ECO:0000256" key="8">
    <source>
        <dbReference type="ARBA" id="ARBA00022553"/>
    </source>
</evidence>
<evidence type="ECO:0000259" key="18">
    <source>
        <dbReference type="Pfam" id="PF02879"/>
    </source>
</evidence>
<dbReference type="InterPro" id="IPR005846">
    <property type="entry name" value="A-D-PHexomutase_a/b/a-III"/>
</dbReference>
<dbReference type="Gene3D" id="3.40.120.10">
    <property type="entry name" value="Alpha-D-Glucose-1,6-Bisphosphate, subunit A, domain 3"/>
    <property type="match status" value="3"/>
</dbReference>
<feature type="domain" description="Alpha-D-phosphohexomutase alpha/beta/alpha" evidence="18">
    <location>
        <begin position="209"/>
        <end position="314"/>
    </location>
</feature>
<dbReference type="Pfam" id="PF00408">
    <property type="entry name" value="PGM_PMM_IV"/>
    <property type="match status" value="1"/>
</dbReference>
<dbReference type="InterPro" id="IPR016055">
    <property type="entry name" value="A-D-PHexomutase_a/b/a-I/II/III"/>
</dbReference>
<dbReference type="CDD" id="cd05799">
    <property type="entry name" value="PGM2"/>
    <property type="match status" value="1"/>
</dbReference>
<dbReference type="PRINTS" id="PR00509">
    <property type="entry name" value="PGMPMM"/>
</dbReference>
<feature type="domain" description="Alpha-D-phosphohexomutase C-terminal" evidence="16">
    <location>
        <begin position="492"/>
        <end position="550"/>
    </location>
</feature>
<name>A0A0D8BQT6_GEOKU</name>
<proteinExistence type="inferred from homology"/>
<evidence type="ECO:0000256" key="6">
    <source>
        <dbReference type="ARBA" id="ARBA00012728"/>
    </source>
</evidence>
<organism evidence="20 21">
    <name type="scientific">Geobacillus kaustophilus</name>
    <dbReference type="NCBI Taxonomy" id="1462"/>
    <lineage>
        <taxon>Bacteria</taxon>
        <taxon>Bacillati</taxon>
        <taxon>Bacillota</taxon>
        <taxon>Bacilli</taxon>
        <taxon>Bacillales</taxon>
        <taxon>Anoxybacillaceae</taxon>
        <taxon>Geobacillus</taxon>
        <taxon>Geobacillus thermoleovorans group</taxon>
    </lineage>
</organism>
<dbReference type="Pfam" id="PF02879">
    <property type="entry name" value="PGM_PMM_II"/>
    <property type="match status" value="1"/>
</dbReference>
<gene>
    <name evidence="20" type="primary">pgcA</name>
    <name evidence="20" type="ORF">LG52_2583</name>
</gene>
<evidence type="ECO:0000256" key="5">
    <source>
        <dbReference type="ARBA" id="ARBA00010231"/>
    </source>
</evidence>
<sequence>MEWRRKYEQWLREPQLDPELKRLLGERRDDERWLEDCFYKNLEFGTGGMRGEIGPGTNRMNIYTVRKASEGLARYIQSFGDEAKRRGVVIAYDSRHKSPEFAMEAAKTLATNGIQTYVFDELRPTPELSFAVRHLRAFAGIVITASHNPPEYNGYKVYGEDGGQLPPAVADQVIRYVNEVENELAIHVEDEKTLREKGLIRIIGSEVDDAYIHAVKTISIHPELARKTAINIVFTPLHGTSNKPVRRALAELGYQNVFVVKEQELPDPNFSTVASPNPEEDAAFAMAMELGKQVNADLLIATDPDADRLGVAVKNDKGDYVVLTGNQTGGLLLHYLLSQRKAQGTLPENGVVLKTIVTSEFGRAIAQSFGLETVDTLTGFKFIGEKIKEYEQTGQYAFQFGYEESYGYLIGDFVRDKDAVQAAVLAAEVCAFYKKQGLSLYEALLQLFDQYGYYREGQRSLTLKGKEGAETIASILASFRQQPPVEAAGKKVTVIEDYKTKERTNTLTGEKTAIDLPTSNVLKYILEDGSWFCLRPSGTEPKMKAYFGVKGTSLEDSEERLARLTEAVMQRVKDVLSTVSPSYAQ</sequence>
<evidence type="ECO:0000256" key="7">
    <source>
        <dbReference type="ARBA" id="ARBA00022526"/>
    </source>
</evidence>
<dbReference type="InterPro" id="IPR005844">
    <property type="entry name" value="A-D-PHexomutase_a/b/a-I"/>
</dbReference>
<evidence type="ECO:0000256" key="2">
    <source>
        <dbReference type="ARBA" id="ARBA00001946"/>
    </source>
</evidence>
<dbReference type="OrthoDB" id="9806956at2"/>
<dbReference type="RefSeq" id="WP_044732240.1">
    <property type="nucleotide sequence ID" value="NZ_JYBP01000003.1"/>
</dbReference>
<dbReference type="PANTHER" id="PTHR45745">
    <property type="entry name" value="PHOSPHOMANNOMUTASE 45A"/>
    <property type="match status" value="1"/>
</dbReference>
<evidence type="ECO:0000259" key="19">
    <source>
        <dbReference type="Pfam" id="PF02880"/>
    </source>
</evidence>
<dbReference type="PANTHER" id="PTHR45745:SF1">
    <property type="entry name" value="PHOSPHOGLUCOMUTASE 2B-RELATED"/>
    <property type="match status" value="1"/>
</dbReference>
<dbReference type="InterPro" id="IPR005843">
    <property type="entry name" value="A-D-PHexomutase_C"/>
</dbReference>
<evidence type="ECO:0000256" key="10">
    <source>
        <dbReference type="ARBA" id="ARBA00022842"/>
    </source>
</evidence>
<dbReference type="InterPro" id="IPR005841">
    <property type="entry name" value="Alpha-D-phosphohexomutase_SF"/>
</dbReference>
<feature type="domain" description="Alpha-D-phosphohexomutase alpha/beta/alpha" evidence="19">
    <location>
        <begin position="325"/>
        <end position="449"/>
    </location>
</feature>
<keyword evidence="7" id="KW-0119">Carbohydrate metabolism</keyword>
<reference evidence="20 21" key="1">
    <citation type="submission" date="2015-01" db="EMBL/GenBank/DDBJ databases">
        <authorList>
            <person name="Filippidou S."/>
            <person name="Jeanneret N."/>
            <person name="Russel-Delif L."/>
            <person name="Junier T."/>
            <person name="Wunderlin T."/>
            <person name="Molina V."/>
            <person name="Johnson S.L."/>
            <person name="Davenport K.W."/>
            <person name="Chain P.S."/>
            <person name="Dorador C."/>
            <person name="Junier P."/>
        </authorList>
    </citation>
    <scope>NUCLEOTIDE SEQUENCE [LARGE SCALE GENOMIC DNA]</scope>
    <source>
        <strain evidence="20 21">Et7/4</strain>
    </source>
</reference>
<feature type="domain" description="Alpha-D-phosphohexomutase alpha/beta/alpha" evidence="17">
    <location>
        <begin position="43"/>
        <end position="182"/>
    </location>
</feature>
<dbReference type="Gene3D" id="3.30.310.50">
    <property type="entry name" value="Alpha-D-phosphohexomutase, C-terminal domain"/>
    <property type="match status" value="1"/>
</dbReference>
<dbReference type="EMBL" id="JYBP01000003">
    <property type="protein sequence ID" value="KJE25742.1"/>
    <property type="molecule type" value="Genomic_DNA"/>
</dbReference>
<keyword evidence="10 15" id="KW-0460">Magnesium</keyword>
<dbReference type="PATRIC" id="fig|1462.6.peg.2885"/>